<dbReference type="InterPro" id="IPR001173">
    <property type="entry name" value="Glyco_trans_2-like"/>
</dbReference>
<evidence type="ECO:0000256" key="3">
    <source>
        <dbReference type="ARBA" id="ARBA00022679"/>
    </source>
</evidence>
<proteinExistence type="inferred from homology"/>
<dbReference type="Pfam" id="PF00535">
    <property type="entry name" value="Glycos_transf_2"/>
    <property type="match status" value="1"/>
</dbReference>
<dbReference type="InterPro" id="IPR029044">
    <property type="entry name" value="Nucleotide-diphossugar_trans"/>
</dbReference>
<reference evidence="5 6" key="1">
    <citation type="submission" date="2019-07" db="EMBL/GenBank/DDBJ databases">
        <title>Genomic Encyclopedia of Archaeal and Bacterial Type Strains, Phase II (KMG-II): from individual species to whole genera.</title>
        <authorList>
            <person name="Goeker M."/>
        </authorList>
    </citation>
    <scope>NUCLEOTIDE SEQUENCE [LARGE SCALE GENOMIC DNA]</scope>
    <source>
        <strain evidence="5 6">ATCC BAA-1854</strain>
    </source>
</reference>
<dbReference type="GO" id="GO:0016757">
    <property type="term" value="F:glycosyltransferase activity"/>
    <property type="evidence" value="ECO:0007669"/>
    <property type="project" value="UniProtKB-KW"/>
</dbReference>
<keyword evidence="2" id="KW-0328">Glycosyltransferase</keyword>
<name>A0A562U5A7_9SPHI</name>
<evidence type="ECO:0000313" key="6">
    <source>
        <dbReference type="Proteomes" id="UP000317010"/>
    </source>
</evidence>
<evidence type="ECO:0000259" key="4">
    <source>
        <dbReference type="Pfam" id="PF00535"/>
    </source>
</evidence>
<dbReference type="RefSeq" id="WP_144912131.1">
    <property type="nucleotide sequence ID" value="NZ_VLLI01000005.1"/>
</dbReference>
<protein>
    <submittedName>
        <fullName evidence="5">GT2 family glycosyltransferase</fullName>
    </submittedName>
</protein>
<comment type="caution">
    <text evidence="5">The sequence shown here is derived from an EMBL/GenBank/DDBJ whole genome shotgun (WGS) entry which is preliminary data.</text>
</comment>
<evidence type="ECO:0000256" key="2">
    <source>
        <dbReference type="ARBA" id="ARBA00022676"/>
    </source>
</evidence>
<dbReference type="CDD" id="cd04186">
    <property type="entry name" value="GT_2_like_c"/>
    <property type="match status" value="1"/>
</dbReference>
<dbReference type="OrthoDB" id="9771846at2"/>
<evidence type="ECO:0000256" key="1">
    <source>
        <dbReference type="ARBA" id="ARBA00006739"/>
    </source>
</evidence>
<dbReference type="Gene3D" id="3.90.550.10">
    <property type="entry name" value="Spore Coat Polysaccharide Biosynthesis Protein SpsA, Chain A"/>
    <property type="match status" value="1"/>
</dbReference>
<gene>
    <name evidence="5" type="ORF">JN11_02015</name>
</gene>
<accession>A0A562U5A7</accession>
<dbReference type="PANTHER" id="PTHR43179:SF12">
    <property type="entry name" value="GALACTOFURANOSYLTRANSFERASE GLFT2"/>
    <property type="match status" value="1"/>
</dbReference>
<organism evidence="5 6">
    <name type="scientific">Mucilaginibacter frigoritolerans</name>
    <dbReference type="NCBI Taxonomy" id="652788"/>
    <lineage>
        <taxon>Bacteria</taxon>
        <taxon>Pseudomonadati</taxon>
        <taxon>Bacteroidota</taxon>
        <taxon>Sphingobacteriia</taxon>
        <taxon>Sphingobacteriales</taxon>
        <taxon>Sphingobacteriaceae</taxon>
        <taxon>Mucilaginibacter</taxon>
    </lineage>
</organism>
<dbReference type="Proteomes" id="UP000317010">
    <property type="component" value="Unassembled WGS sequence"/>
</dbReference>
<feature type="domain" description="Glycosyltransferase 2-like" evidence="4">
    <location>
        <begin position="4"/>
        <end position="130"/>
    </location>
</feature>
<keyword evidence="3 5" id="KW-0808">Transferase</keyword>
<sequence>MKLSVVVVNHNACALLKQALNSFIIACKNIDYEIIIADNASTDKSLEMVETNFPDFKVVTNETYTGIAKANNKALQLCTGEYILLVNADTICGKDSLEKMIVFMDEHKDAGGLSVRMLNPQGRFLPESIHGLNNTWGAFLKFIGFAKFLSKTRLYDRNRKDWVEEFQISEIDILSSDCMFIRKSVLNEIGLFDERFFMYGHNIDLSYRIRVAGFKNYYFPKTYFINLESKELEKLSWSYIKYFYGAMVIFAVKYLIRMPEIRIQGIPQLFHSTYEVK</sequence>
<dbReference type="PANTHER" id="PTHR43179">
    <property type="entry name" value="RHAMNOSYLTRANSFERASE WBBL"/>
    <property type="match status" value="1"/>
</dbReference>
<dbReference type="AlphaFoldDB" id="A0A562U5A7"/>
<dbReference type="SUPFAM" id="SSF53448">
    <property type="entry name" value="Nucleotide-diphospho-sugar transferases"/>
    <property type="match status" value="1"/>
</dbReference>
<dbReference type="EMBL" id="VLLI01000005">
    <property type="protein sequence ID" value="TWJ00759.1"/>
    <property type="molecule type" value="Genomic_DNA"/>
</dbReference>
<comment type="similarity">
    <text evidence="1">Belongs to the glycosyltransferase 2 family.</text>
</comment>
<evidence type="ECO:0000313" key="5">
    <source>
        <dbReference type="EMBL" id="TWJ00759.1"/>
    </source>
</evidence>
<keyword evidence="6" id="KW-1185">Reference proteome</keyword>